<dbReference type="Pfam" id="PF00534">
    <property type="entry name" value="Glycos_transf_1"/>
    <property type="match status" value="1"/>
</dbReference>
<accession>A0A414KEP6</accession>
<dbReference type="CDD" id="cd03808">
    <property type="entry name" value="GT4_CapM-like"/>
    <property type="match status" value="1"/>
</dbReference>
<dbReference type="SUPFAM" id="SSF53756">
    <property type="entry name" value="UDP-Glycosyltransferase/glycogen phosphorylase"/>
    <property type="match status" value="1"/>
</dbReference>
<dbReference type="Gene3D" id="3.40.50.2000">
    <property type="entry name" value="Glycogen Phosphorylase B"/>
    <property type="match status" value="2"/>
</dbReference>
<dbReference type="InterPro" id="IPR001296">
    <property type="entry name" value="Glyco_trans_1"/>
</dbReference>
<proteinExistence type="predicted"/>
<name>A0A414KEP6_9FIRM</name>
<gene>
    <name evidence="3" type="ORF">DW723_09935</name>
</gene>
<feature type="domain" description="Glycosyl transferase family 1" evidence="1">
    <location>
        <begin position="194"/>
        <end position="348"/>
    </location>
</feature>
<dbReference type="Pfam" id="PF13477">
    <property type="entry name" value="Glyco_trans_4_2"/>
    <property type="match status" value="1"/>
</dbReference>
<keyword evidence="3" id="KW-0808">Transferase</keyword>
<evidence type="ECO:0000259" key="1">
    <source>
        <dbReference type="Pfam" id="PF00534"/>
    </source>
</evidence>
<dbReference type="InterPro" id="IPR028098">
    <property type="entry name" value="Glyco_trans_4-like_N"/>
</dbReference>
<reference evidence="3 4" key="1">
    <citation type="submission" date="2018-08" db="EMBL/GenBank/DDBJ databases">
        <title>A genome reference for cultivated species of the human gut microbiota.</title>
        <authorList>
            <person name="Zou Y."/>
            <person name="Xue W."/>
            <person name="Luo G."/>
        </authorList>
    </citation>
    <scope>NUCLEOTIDE SEQUENCE [LARGE SCALE GENOMIC DNA]</scope>
    <source>
        <strain evidence="3 4">AM27-32LB</strain>
    </source>
</reference>
<evidence type="ECO:0000313" key="4">
    <source>
        <dbReference type="Proteomes" id="UP000283928"/>
    </source>
</evidence>
<dbReference type="GO" id="GO:0016757">
    <property type="term" value="F:glycosyltransferase activity"/>
    <property type="evidence" value="ECO:0007669"/>
    <property type="project" value="InterPro"/>
</dbReference>
<dbReference type="EMBL" id="QSKO01000013">
    <property type="protein sequence ID" value="RHE74347.1"/>
    <property type="molecule type" value="Genomic_DNA"/>
</dbReference>
<comment type="caution">
    <text evidence="3">The sequence shown here is derived from an EMBL/GenBank/DDBJ whole genome shotgun (WGS) entry which is preliminary data.</text>
</comment>
<dbReference type="InterPro" id="IPR050194">
    <property type="entry name" value="Glycosyltransferase_grp1"/>
</dbReference>
<feature type="domain" description="Glycosyltransferase subfamily 4-like N-terminal" evidence="2">
    <location>
        <begin position="22"/>
        <end position="154"/>
    </location>
</feature>
<protein>
    <submittedName>
        <fullName evidence="3">Glycosyltransferase family 1 protein</fullName>
    </submittedName>
</protein>
<evidence type="ECO:0000259" key="2">
    <source>
        <dbReference type="Pfam" id="PF13477"/>
    </source>
</evidence>
<evidence type="ECO:0000313" key="3">
    <source>
        <dbReference type="EMBL" id="RHE74347.1"/>
    </source>
</evidence>
<dbReference type="PANTHER" id="PTHR45947:SF3">
    <property type="entry name" value="SULFOQUINOVOSYL TRANSFERASE SQD2"/>
    <property type="match status" value="1"/>
</dbReference>
<organism evidence="3 4">
    <name type="scientific">Blautia obeum</name>
    <dbReference type="NCBI Taxonomy" id="40520"/>
    <lineage>
        <taxon>Bacteria</taxon>
        <taxon>Bacillati</taxon>
        <taxon>Bacillota</taxon>
        <taxon>Clostridia</taxon>
        <taxon>Lachnospirales</taxon>
        <taxon>Lachnospiraceae</taxon>
        <taxon>Blautia</taxon>
    </lineage>
</organism>
<dbReference type="PANTHER" id="PTHR45947">
    <property type="entry name" value="SULFOQUINOVOSYL TRANSFERASE SQD2"/>
    <property type="match status" value="1"/>
</dbReference>
<dbReference type="Proteomes" id="UP000283928">
    <property type="component" value="Unassembled WGS sequence"/>
</dbReference>
<sequence>MRMKILIICNCATGLEIFRGMLIRKLVKEGNVVTAIVPQTNDKKEKDAEDGLKKMRCNLIRIPIERRGMNPFRDIQLFLEYYRTVKKIKPELVITYTIKPNIYGGLVCRLLKIPYVANITGLGTAFQNKGLLCHMVSGMYKLALKNAKVVFFENVENRDVIVKAKIIPKDQTYVLAGAGVDLEHFYYIEYPEETNLTKFLFIGRIMREKGIDELFSAMERLNNEGYKCSLDVLGGFEENYSEKIKKYEEDGWLNYQGYQSDIRPFIAEDHCFVLPSWHEGMANTNLECAASGRPIITSNIHGCLEAVIEGKTGFLVKVKNADDLYETMKKFMELSYEEKRTMGIAGREHMENIFDKKKVVEETISYLKNE</sequence>
<dbReference type="AlphaFoldDB" id="A0A414KEP6"/>